<organism evidence="1 2">
    <name type="scientific">Pseudomonas violetae</name>
    <dbReference type="NCBI Taxonomy" id="2915813"/>
    <lineage>
        <taxon>Bacteria</taxon>
        <taxon>Pseudomonadati</taxon>
        <taxon>Pseudomonadota</taxon>
        <taxon>Gammaproteobacteria</taxon>
        <taxon>Pseudomonadales</taxon>
        <taxon>Pseudomonadaceae</taxon>
        <taxon>Pseudomonas</taxon>
    </lineage>
</organism>
<evidence type="ECO:0000313" key="2">
    <source>
        <dbReference type="Proteomes" id="UP001299876"/>
    </source>
</evidence>
<name>A0ABT0F6I3_9PSED</name>
<dbReference type="Proteomes" id="UP001299876">
    <property type="component" value="Unassembled WGS sequence"/>
</dbReference>
<accession>A0ABT0F6I3</accession>
<dbReference type="EMBL" id="JAKNRW010000032">
    <property type="protein sequence ID" value="MCK1793301.1"/>
    <property type="molecule type" value="Genomic_DNA"/>
</dbReference>
<comment type="caution">
    <text evidence="1">The sequence shown here is derived from an EMBL/GenBank/DDBJ whole genome shotgun (WGS) entry which is preliminary data.</text>
</comment>
<keyword evidence="2" id="KW-1185">Reference proteome</keyword>
<protein>
    <submittedName>
        <fullName evidence="1">Uncharacterized protein</fullName>
    </submittedName>
</protein>
<gene>
    <name evidence="1" type="ORF">L9059_24650</name>
</gene>
<proteinExistence type="predicted"/>
<evidence type="ECO:0000313" key="1">
    <source>
        <dbReference type="EMBL" id="MCK1793301.1"/>
    </source>
</evidence>
<dbReference type="RefSeq" id="WP_247293445.1">
    <property type="nucleotide sequence ID" value="NZ_JAKNRW010000032.1"/>
</dbReference>
<sequence>MTNGKPSGLLTGPNLVSCIGELSLQDYDDLTHSTQLATRSADLGYSRFLDSAEWLDEYVSTLKFLGWSVYEDAIFTRTRHWVEKTVADFLVASTQAMPDTRQGNAMIDTLDALKRDEPAKTSLDEESLMGERFQVIPARYDARGILEMAVFNLELVAESKTSHFVYRDLYGQSAKIIQRRAYLKLDKAKFDSVRALMDKKRREITMIRFELQKYRS</sequence>
<reference evidence="1 2" key="1">
    <citation type="submission" date="2022-02" db="EMBL/GenBank/DDBJ databases">
        <title>Comparative genomics of the first Antarctic Pseudomonas spp. capable of biotransforming 2,4,6-Trinitrotoluene.</title>
        <authorList>
            <person name="Cabrera M.A."/>
            <person name="Marquez S.L."/>
            <person name="Perez-Donoso J.M."/>
        </authorList>
    </citation>
    <scope>NUCLEOTIDE SEQUENCE [LARGE SCALE GENOMIC DNA]</scope>
    <source>
        <strain evidence="1 2">TNT19</strain>
    </source>
</reference>